<protein>
    <recommendedName>
        <fullName evidence="5">HTH La-type RNA-binding domain-containing protein</fullName>
    </recommendedName>
</protein>
<evidence type="ECO:0000256" key="2">
    <source>
        <dbReference type="ARBA" id="ARBA00022884"/>
    </source>
</evidence>
<dbReference type="Proteomes" id="UP001562425">
    <property type="component" value="Unassembled WGS sequence"/>
</dbReference>
<feature type="compositionally biased region" description="Polar residues" evidence="4">
    <location>
        <begin position="649"/>
        <end position="664"/>
    </location>
</feature>
<evidence type="ECO:0000256" key="1">
    <source>
        <dbReference type="ARBA" id="ARBA00022553"/>
    </source>
</evidence>
<evidence type="ECO:0000259" key="5">
    <source>
        <dbReference type="PROSITE" id="PS50961"/>
    </source>
</evidence>
<feature type="compositionally biased region" description="Polar residues" evidence="4">
    <location>
        <begin position="143"/>
        <end position="154"/>
    </location>
</feature>
<proteinExistence type="predicted"/>
<dbReference type="Gene3D" id="1.10.10.10">
    <property type="entry name" value="Winged helix-like DNA-binding domain superfamily/Winged helix DNA-binding domain"/>
    <property type="match status" value="1"/>
</dbReference>
<dbReference type="PANTHER" id="PTHR22792:SF131">
    <property type="entry name" value="LA-RELATED PROTEIN LARP4B"/>
    <property type="match status" value="1"/>
</dbReference>
<dbReference type="PANTHER" id="PTHR22792">
    <property type="entry name" value="LUPUS LA PROTEIN-RELATED"/>
    <property type="match status" value="1"/>
</dbReference>
<dbReference type="InterPro" id="IPR058699">
    <property type="entry name" value="RRM_LARP4/4B"/>
</dbReference>
<feature type="compositionally biased region" description="Gly residues" evidence="4">
    <location>
        <begin position="570"/>
        <end position="585"/>
    </location>
</feature>
<feature type="region of interest" description="Disordered" evidence="4">
    <location>
        <begin position="765"/>
        <end position="802"/>
    </location>
</feature>
<feature type="compositionally biased region" description="Low complexity" evidence="4">
    <location>
        <begin position="106"/>
        <end position="130"/>
    </location>
</feature>
<feature type="compositionally biased region" description="Gly residues" evidence="4">
    <location>
        <begin position="493"/>
        <end position="502"/>
    </location>
</feature>
<accession>A0ABD1DRE8</accession>
<dbReference type="Pfam" id="PF26088">
    <property type="entry name" value="RRM_LARP4"/>
    <property type="match status" value="1"/>
</dbReference>
<feature type="compositionally biased region" description="Low complexity" evidence="4">
    <location>
        <begin position="550"/>
        <end position="569"/>
    </location>
</feature>
<dbReference type="SUPFAM" id="SSF54928">
    <property type="entry name" value="RNA-binding domain, RBD"/>
    <property type="match status" value="1"/>
</dbReference>
<feature type="compositionally biased region" description="Polar residues" evidence="4">
    <location>
        <begin position="601"/>
        <end position="616"/>
    </location>
</feature>
<evidence type="ECO:0000313" key="6">
    <source>
        <dbReference type="EMBL" id="KAL1401765.1"/>
    </source>
</evidence>
<dbReference type="SMART" id="SM00715">
    <property type="entry name" value="LA"/>
    <property type="match status" value="1"/>
</dbReference>
<dbReference type="AlphaFoldDB" id="A0ABD1DRE8"/>
<dbReference type="PROSITE" id="PS50961">
    <property type="entry name" value="HTH_LA"/>
    <property type="match status" value="1"/>
</dbReference>
<feature type="compositionally biased region" description="Polar residues" evidence="4">
    <location>
        <begin position="537"/>
        <end position="549"/>
    </location>
</feature>
<feature type="compositionally biased region" description="Low complexity" evidence="4">
    <location>
        <begin position="788"/>
        <end position="797"/>
    </location>
</feature>
<evidence type="ECO:0000313" key="7">
    <source>
        <dbReference type="Proteomes" id="UP001562425"/>
    </source>
</evidence>
<organism evidence="6 7">
    <name type="scientific">Culex pipiens pipiens</name>
    <name type="common">Northern house mosquito</name>
    <dbReference type="NCBI Taxonomy" id="38569"/>
    <lineage>
        <taxon>Eukaryota</taxon>
        <taxon>Metazoa</taxon>
        <taxon>Ecdysozoa</taxon>
        <taxon>Arthropoda</taxon>
        <taxon>Hexapoda</taxon>
        <taxon>Insecta</taxon>
        <taxon>Pterygota</taxon>
        <taxon>Neoptera</taxon>
        <taxon>Endopterygota</taxon>
        <taxon>Diptera</taxon>
        <taxon>Nematocera</taxon>
        <taxon>Culicoidea</taxon>
        <taxon>Culicidae</taxon>
        <taxon>Culicinae</taxon>
        <taxon>Culicini</taxon>
        <taxon>Culex</taxon>
        <taxon>Culex</taxon>
    </lineage>
</organism>
<feature type="domain" description="HTH La-type RNA-binding" evidence="5">
    <location>
        <begin position="178"/>
        <end position="267"/>
    </location>
</feature>
<reference evidence="6 7" key="1">
    <citation type="submission" date="2024-05" db="EMBL/GenBank/DDBJ databases">
        <title>Culex pipiens pipiens assembly and annotation.</title>
        <authorList>
            <person name="Alout H."/>
            <person name="Durand T."/>
        </authorList>
    </citation>
    <scope>NUCLEOTIDE SEQUENCE [LARGE SCALE GENOMIC DNA]</scope>
    <source>
        <strain evidence="6">HA-2024</strain>
        <tissue evidence="6">Whole body</tissue>
    </source>
</reference>
<gene>
    <name evidence="6" type="ORF">pipiens_006378</name>
</gene>
<dbReference type="CDD" id="cd08031">
    <property type="entry name" value="LARP_4_5_like"/>
    <property type="match status" value="1"/>
</dbReference>
<evidence type="ECO:0000256" key="3">
    <source>
        <dbReference type="PROSITE-ProRule" id="PRU00332"/>
    </source>
</evidence>
<dbReference type="Pfam" id="PF05383">
    <property type="entry name" value="La"/>
    <property type="match status" value="1"/>
</dbReference>
<dbReference type="InterPro" id="IPR035979">
    <property type="entry name" value="RBD_domain_sf"/>
</dbReference>
<name>A0ABD1DRE8_CULPP</name>
<feature type="compositionally biased region" description="Low complexity" evidence="4">
    <location>
        <begin position="701"/>
        <end position="726"/>
    </location>
</feature>
<keyword evidence="2 3" id="KW-0694">RNA-binding</keyword>
<dbReference type="InterPro" id="IPR036390">
    <property type="entry name" value="WH_DNA-bd_sf"/>
</dbReference>
<dbReference type="CDD" id="cd12430">
    <property type="entry name" value="RRM_LARP4_5_like"/>
    <property type="match status" value="1"/>
</dbReference>
<keyword evidence="1" id="KW-0597">Phosphoprotein</keyword>
<dbReference type="InterPro" id="IPR006630">
    <property type="entry name" value="La_HTH"/>
</dbReference>
<feature type="region of interest" description="Disordered" evidence="4">
    <location>
        <begin position="106"/>
        <end position="154"/>
    </location>
</feature>
<evidence type="ECO:0000256" key="4">
    <source>
        <dbReference type="SAM" id="MobiDB-lite"/>
    </source>
</evidence>
<feature type="compositionally biased region" description="Gly residues" evidence="4">
    <location>
        <begin position="526"/>
        <end position="535"/>
    </location>
</feature>
<dbReference type="InterPro" id="IPR045180">
    <property type="entry name" value="La_dom_prot"/>
</dbReference>
<sequence>MHSAAHYTFRTDRSGLCGLSHVARHCCLKSPERGYVLMNGDAGKMATTAAVYPAGAEAIITGGMAGLTLVGPHPPQATHLTVVPAIPTAVPVVATATNDYTVMNGGTISSSSNNTSTITANSSNNNNSSNEPAAGDYYGDASASGSPQNQSSTGAIAGAQVNATTSTTSDSSSTDYSGMPLDQLKQQLQTQLDYYFSRENLANDTYLLSQMDNDQYVPIWTVANFNLVKKLTKDLKLITDVLRESPNVQVDEEGLKVRPNHKRCIVILREIPDNTPIEEVKNLFQGENCPRFISCEFAHNNSWYIMFESDDDAQRAFRYLREEVKEFQGKPIMARIKAKPMNRLPIPSGVPLKNGFRTTPPPATGTAVAVPPGAPAAAVAVATAAAAAAGAAVYDPTQAAAAAAAFPGQQRYIALQHNPGALPQGAAVPAYNAQLHMFPFQQQFYPGIMQPWPAAPPPAQNYYDLSTFVTSNGLAPQVTFATTKQQNGRYNVQGGGVTGAHRGGNIRSKRQPNPSIPGASNEHRAGGGAPAGGANGSQTSVGANERVSNQQQPPHYQQQQQSQSHYQPQSGGGGKGGASLLGHGGKSSYHKDATIQQQQQADDGNSGYSSLPYNSGRNKDLSSGPWASNQSRRHTRRRKDDMDSGGGTLYTNTSIRTSNMSYTTAFPPLPGHDDNTGSSFGGRNKHHHSRSDHQHGGGGQHQSHAQQHATVSSGGNHGSSADSASSGYAGAAAAAGAVPDVSAHPPPVTAWGGESRLADVVKGTAPATNASSKAKPSVNTTSPPPSQQPASQSTNTSELSQKNATASAAATCEQSIHINLPLICDKMYN</sequence>
<dbReference type="InterPro" id="IPR036388">
    <property type="entry name" value="WH-like_DNA-bd_sf"/>
</dbReference>
<dbReference type="EMBL" id="JBEHCU010004154">
    <property type="protein sequence ID" value="KAL1401765.1"/>
    <property type="molecule type" value="Genomic_DNA"/>
</dbReference>
<feature type="region of interest" description="Disordered" evidence="4">
    <location>
        <begin position="485"/>
        <end position="726"/>
    </location>
</feature>
<keyword evidence="7" id="KW-1185">Reference proteome</keyword>
<comment type="caution">
    <text evidence="6">The sequence shown here is derived from an EMBL/GenBank/DDBJ whole genome shotgun (WGS) entry which is preliminary data.</text>
</comment>
<dbReference type="GO" id="GO:0003723">
    <property type="term" value="F:RNA binding"/>
    <property type="evidence" value="ECO:0007669"/>
    <property type="project" value="UniProtKB-UniRule"/>
</dbReference>
<dbReference type="SUPFAM" id="SSF46785">
    <property type="entry name" value="Winged helix' DNA-binding domain"/>
    <property type="match status" value="1"/>
</dbReference>